<proteinExistence type="predicted"/>
<evidence type="ECO:0000256" key="1">
    <source>
        <dbReference type="SAM" id="Phobius"/>
    </source>
</evidence>
<protein>
    <submittedName>
        <fullName evidence="2">Uncharacterized protein</fullName>
    </submittedName>
</protein>
<organism evidence="2 3">
    <name type="scientific">Amycolatopsis rhabdoformis</name>
    <dbReference type="NCBI Taxonomy" id="1448059"/>
    <lineage>
        <taxon>Bacteria</taxon>
        <taxon>Bacillati</taxon>
        <taxon>Actinomycetota</taxon>
        <taxon>Actinomycetes</taxon>
        <taxon>Pseudonocardiales</taxon>
        <taxon>Pseudonocardiaceae</taxon>
        <taxon>Amycolatopsis</taxon>
    </lineage>
</organism>
<keyword evidence="1" id="KW-0472">Membrane</keyword>
<dbReference type="RefSeq" id="WP_326567139.1">
    <property type="nucleotide sequence ID" value="NZ_CP142149.1"/>
</dbReference>
<keyword evidence="1" id="KW-1133">Transmembrane helix</keyword>
<keyword evidence="3" id="KW-1185">Reference proteome</keyword>
<evidence type="ECO:0000313" key="3">
    <source>
        <dbReference type="Proteomes" id="UP001330812"/>
    </source>
</evidence>
<sequence>MPDIIPGARAGVVRKVPNGPKTRVHPYGWRLGDGFASAAGSTAWCRAMMPKRVVAAVVVAALVLAGGGVLTSLFL</sequence>
<gene>
    <name evidence="2" type="ORF">VSH64_35620</name>
</gene>
<dbReference type="Proteomes" id="UP001330812">
    <property type="component" value="Chromosome"/>
</dbReference>
<keyword evidence="1" id="KW-0812">Transmembrane</keyword>
<reference evidence="2 3" key="1">
    <citation type="journal article" date="2015" name="Int. J. Syst. Evol. Microbiol.">
        <title>Amycolatopsis rhabdoformis sp. nov., an actinomycete isolated from a tropical forest soil.</title>
        <authorList>
            <person name="Souza W.R."/>
            <person name="Silva R.E."/>
            <person name="Goodfellow M."/>
            <person name="Busarakam K."/>
            <person name="Figueiro F.S."/>
            <person name="Ferreira D."/>
            <person name="Rodrigues-Filho E."/>
            <person name="Moraes L.A.B."/>
            <person name="Zucchi T.D."/>
        </authorList>
    </citation>
    <scope>NUCLEOTIDE SEQUENCE [LARGE SCALE GENOMIC DNA]</scope>
    <source>
        <strain evidence="2 3">NCIMB 14900</strain>
    </source>
</reference>
<name>A0ABZ1I158_9PSEU</name>
<feature type="transmembrane region" description="Helical" evidence="1">
    <location>
        <begin position="53"/>
        <end position="74"/>
    </location>
</feature>
<evidence type="ECO:0000313" key="2">
    <source>
        <dbReference type="EMBL" id="WSE28137.1"/>
    </source>
</evidence>
<accession>A0ABZ1I158</accession>
<dbReference type="EMBL" id="CP142149">
    <property type="protein sequence ID" value="WSE28137.1"/>
    <property type="molecule type" value="Genomic_DNA"/>
</dbReference>